<reference evidence="2 3" key="1">
    <citation type="submission" date="2017-03" db="EMBL/GenBank/DDBJ databases">
        <title>An alternative strategy for trypanosome survival in the mammalian bloodstream revealed through genome and transcriptome analysis of the ubiquitous bovine parasite Trypanosoma (Megatrypanum) theileri.</title>
        <authorList>
            <person name="Kelly S."/>
            <person name="Ivens A."/>
            <person name="Mott A."/>
            <person name="O'Neill E."/>
            <person name="Emms D."/>
            <person name="Macleod O."/>
            <person name="Voorheis P."/>
            <person name="Matthews J."/>
            <person name="Matthews K."/>
            <person name="Carrington M."/>
        </authorList>
    </citation>
    <scope>NUCLEOTIDE SEQUENCE [LARGE SCALE GENOMIC DNA]</scope>
    <source>
        <strain evidence="2">Edinburgh</strain>
    </source>
</reference>
<feature type="compositionally biased region" description="Polar residues" evidence="1">
    <location>
        <begin position="143"/>
        <end position="159"/>
    </location>
</feature>
<accession>A0A1X0P7Z7</accession>
<proteinExistence type="predicted"/>
<feature type="compositionally biased region" description="Low complexity" evidence="1">
    <location>
        <begin position="209"/>
        <end position="218"/>
    </location>
</feature>
<feature type="compositionally biased region" description="Basic and acidic residues" evidence="1">
    <location>
        <begin position="306"/>
        <end position="319"/>
    </location>
</feature>
<feature type="compositionally biased region" description="Low complexity" evidence="1">
    <location>
        <begin position="885"/>
        <end position="898"/>
    </location>
</feature>
<feature type="compositionally biased region" description="Low complexity" evidence="1">
    <location>
        <begin position="677"/>
        <end position="692"/>
    </location>
</feature>
<dbReference type="GeneID" id="39981850"/>
<organism evidence="2 3">
    <name type="scientific">Trypanosoma theileri</name>
    <dbReference type="NCBI Taxonomy" id="67003"/>
    <lineage>
        <taxon>Eukaryota</taxon>
        <taxon>Discoba</taxon>
        <taxon>Euglenozoa</taxon>
        <taxon>Kinetoplastea</taxon>
        <taxon>Metakinetoplastina</taxon>
        <taxon>Trypanosomatida</taxon>
        <taxon>Trypanosomatidae</taxon>
        <taxon>Trypanosoma</taxon>
    </lineage>
</organism>
<feature type="compositionally biased region" description="Polar residues" evidence="1">
    <location>
        <begin position="727"/>
        <end position="737"/>
    </location>
</feature>
<feature type="region of interest" description="Disordered" evidence="1">
    <location>
        <begin position="787"/>
        <end position="949"/>
    </location>
</feature>
<dbReference type="Proteomes" id="UP000192257">
    <property type="component" value="Unassembled WGS sequence"/>
</dbReference>
<dbReference type="OrthoDB" id="249037at2759"/>
<dbReference type="RefSeq" id="XP_028886616.1">
    <property type="nucleotide sequence ID" value="XM_029022070.1"/>
</dbReference>
<feature type="region of interest" description="Disordered" evidence="1">
    <location>
        <begin position="1"/>
        <end position="245"/>
    </location>
</feature>
<feature type="compositionally biased region" description="Low complexity" evidence="1">
    <location>
        <begin position="798"/>
        <end position="820"/>
    </location>
</feature>
<feature type="compositionally biased region" description="Basic and acidic residues" evidence="1">
    <location>
        <begin position="1"/>
        <end position="12"/>
    </location>
</feature>
<dbReference type="EMBL" id="NBCO01000003">
    <property type="protein sequence ID" value="ORC92550.1"/>
    <property type="molecule type" value="Genomic_DNA"/>
</dbReference>
<feature type="compositionally biased region" description="Low complexity" evidence="1">
    <location>
        <begin position="712"/>
        <end position="726"/>
    </location>
</feature>
<feature type="region of interest" description="Disordered" evidence="1">
    <location>
        <begin position="562"/>
        <end position="585"/>
    </location>
</feature>
<dbReference type="VEuPathDB" id="TriTrypDB:TM35_000033030"/>
<name>A0A1X0P7Z7_9TRYP</name>
<feature type="compositionally biased region" description="Basic and acidic residues" evidence="1">
    <location>
        <begin position="160"/>
        <end position="170"/>
    </location>
</feature>
<feature type="compositionally biased region" description="Polar residues" evidence="1">
    <location>
        <begin position="20"/>
        <end position="38"/>
    </location>
</feature>
<dbReference type="InterPro" id="IPR042541">
    <property type="entry name" value="BART_sf"/>
</dbReference>
<evidence type="ECO:0000256" key="1">
    <source>
        <dbReference type="SAM" id="MobiDB-lite"/>
    </source>
</evidence>
<gene>
    <name evidence="2" type="ORF">TM35_000033030</name>
</gene>
<keyword evidence="3" id="KW-1185">Reference proteome</keyword>
<protein>
    <submittedName>
        <fullName evidence="2">Uncharacterized protein</fullName>
    </submittedName>
</protein>
<feature type="region of interest" description="Disordered" evidence="1">
    <location>
        <begin position="667"/>
        <end position="740"/>
    </location>
</feature>
<dbReference type="AlphaFoldDB" id="A0A1X0P7Z7"/>
<feature type="compositionally biased region" description="Low complexity" evidence="1">
    <location>
        <begin position="52"/>
        <end position="71"/>
    </location>
</feature>
<feature type="region of interest" description="Disordered" evidence="1">
    <location>
        <begin position="281"/>
        <end position="322"/>
    </location>
</feature>
<feature type="compositionally biased region" description="Low complexity" evidence="1">
    <location>
        <begin position="179"/>
        <end position="191"/>
    </location>
</feature>
<evidence type="ECO:0000313" key="3">
    <source>
        <dbReference type="Proteomes" id="UP000192257"/>
    </source>
</evidence>
<dbReference type="Gene3D" id="1.20.1520.10">
    <property type="entry name" value="ADP-ribosylation factor-like 2-binding protein, domain"/>
    <property type="match status" value="1"/>
</dbReference>
<comment type="caution">
    <text evidence="2">The sequence shown here is derived from an EMBL/GenBank/DDBJ whole genome shotgun (WGS) entry which is preliminary data.</text>
</comment>
<sequence length="949" mass="104661">MPIKAKPIDPNRARLAARGQWSQLNQTTTPSRTDNTRNVSRKLSSKKPIINSSRSSSSSSTSTTSSESSSTARRGRRGMNNNGVNTKKVKGKEDVPPAFLTNTRPIDDDDSATSNSDPELYRAARERTRRFLYPNERPFTKKNVITNSNSGTSGDGKNNISDEKSEESKSSDVMGRRNTSGVSTSTTVAAVKPQMNENSQPQEKELKYITKNTKNNSIKSKKDDETNDSMNTDSSHSSPQTAPPLVVQEALRGTVDSTDSISQREFSRLLELFAEDAQKEKNEARKENVDAPTSTQVEEDSFSAHAQKEQQHQDQESKGIKSYVRPPRNFAELQDKTLLQIYNAQEEKGDTEYFIATDHTSEAFTLASLEVAAAKAEETSGQRYVDPESSFALGQRDEYMQPYGTPLSLMEIVNAERTRRNARAALHKRLETGEETISNYNADALISADADVLAVTAEESLNRFMASVRCIEAIVHNHHVMDEMGGFLFKHHKLFLQAGIGDGKSDDAIREYSHEAFEVYERFSRRVSAFLIQQLRRRVPNFNVEEFVLTLYDVNLQHNETYQLDNNNNKNDDEDDKNGNDGSVEVYGPTEAMDILSYPARRLLQSMSSFNEFCAFMDDFIAEEYGVEKVVVTDEKSGVDVNASSFRTAEDDVIVTAGARGIRALLAKTSPPPPAPLTTTATTTTTTTTTTLRSPGLEQGSTLQLPKEDENNNSININSNNNNTNTKRSPNRLSLSSHGIGGLTDVKQQQQQQQQVLLFKEGLSDHAESTSVLTTSSLSTFTSLSRAIPSHTPTVPRASVASSQHSNHQNSLSSFPAPQRAPRRPEAVPGRNLPPITTTNTWESEKMHNTVPSRPVQKPRVSAEKIPGASNTAPITREKRGKIISSNTNNNTRSTTKSPTGRTYAGSAGTGNTRNNRGEARSRSGARKNTDPASGMVATKMQRKVKKAP</sequence>
<feature type="compositionally biased region" description="Polar residues" evidence="1">
    <location>
        <begin position="228"/>
        <end position="240"/>
    </location>
</feature>
<evidence type="ECO:0000313" key="2">
    <source>
        <dbReference type="EMBL" id="ORC92550.1"/>
    </source>
</evidence>